<evidence type="ECO:0000256" key="1">
    <source>
        <dbReference type="ARBA" id="ARBA00002442"/>
    </source>
</evidence>
<comment type="function">
    <text evidence="1 12">Required for the export of heme to the periplasm for the biogenesis of c-type cytochromes.</text>
</comment>
<dbReference type="PATRIC" id="fig|1280948.3.peg.839"/>
<dbReference type="InterPro" id="IPR003544">
    <property type="entry name" value="Cyt_c_biogenesis_CcmB"/>
</dbReference>
<accession>A0A059EAF6</accession>
<dbReference type="RefSeq" id="WP_051602494.1">
    <property type="nucleotide sequence ID" value="NZ_AWFH01000003.1"/>
</dbReference>
<comment type="similarity">
    <text evidence="3 12">Belongs to the CcmB/CycW/HelB family.</text>
</comment>
<evidence type="ECO:0000256" key="13">
    <source>
        <dbReference type="SAM" id="Phobius"/>
    </source>
</evidence>
<evidence type="ECO:0000256" key="8">
    <source>
        <dbReference type="ARBA" id="ARBA00022692"/>
    </source>
</evidence>
<dbReference type="AlphaFoldDB" id="A0A059EAF6"/>
<evidence type="ECO:0000256" key="7">
    <source>
        <dbReference type="ARBA" id="ARBA00022519"/>
    </source>
</evidence>
<evidence type="ECO:0000256" key="3">
    <source>
        <dbReference type="ARBA" id="ARBA00010544"/>
    </source>
</evidence>
<dbReference type="PANTHER" id="PTHR30070:SF1">
    <property type="entry name" value="CYTOCHROME C BIOGENESIS B-RELATED"/>
    <property type="match status" value="1"/>
</dbReference>
<evidence type="ECO:0000256" key="4">
    <source>
        <dbReference type="ARBA" id="ARBA00016452"/>
    </source>
</evidence>
<dbReference type="STRING" id="1280948.HY36_13005"/>
<comment type="caution">
    <text evidence="14">The sequence shown here is derived from an EMBL/GenBank/DDBJ whole genome shotgun (WGS) entry which is preliminary data.</text>
</comment>
<keyword evidence="10 13" id="KW-1133">Transmembrane helix</keyword>
<feature type="transmembrane region" description="Helical" evidence="13">
    <location>
        <begin position="134"/>
        <end position="156"/>
    </location>
</feature>
<keyword evidence="11 12" id="KW-0472">Membrane</keyword>
<dbReference type="GO" id="GO:0005886">
    <property type="term" value="C:plasma membrane"/>
    <property type="evidence" value="ECO:0007669"/>
    <property type="project" value="UniProtKB-SubCell"/>
</dbReference>
<keyword evidence="8 13" id="KW-0812">Transmembrane</keyword>
<dbReference type="Proteomes" id="UP000024547">
    <property type="component" value="Unassembled WGS sequence"/>
</dbReference>
<feature type="transmembrane region" description="Helical" evidence="13">
    <location>
        <begin position="55"/>
        <end position="73"/>
    </location>
</feature>
<comment type="subcellular location">
    <subcellularLocation>
        <location evidence="2">Cell inner membrane</location>
        <topology evidence="2">Multi-pass membrane protein</topology>
    </subcellularLocation>
</comment>
<keyword evidence="7 12" id="KW-0997">Cell inner membrane</keyword>
<keyword evidence="5 12" id="KW-0813">Transport</keyword>
<name>A0A059EAF6_9PROT</name>
<organism evidence="14 15">
    <name type="scientific">Hyphomonas atlantica</name>
    <dbReference type="NCBI Taxonomy" id="1280948"/>
    <lineage>
        <taxon>Bacteria</taxon>
        <taxon>Pseudomonadati</taxon>
        <taxon>Pseudomonadota</taxon>
        <taxon>Alphaproteobacteria</taxon>
        <taxon>Hyphomonadales</taxon>
        <taxon>Hyphomonadaceae</taxon>
        <taxon>Hyphomonas</taxon>
    </lineage>
</organism>
<dbReference type="Pfam" id="PF03379">
    <property type="entry name" value="CcmB"/>
    <property type="match status" value="1"/>
</dbReference>
<evidence type="ECO:0000256" key="2">
    <source>
        <dbReference type="ARBA" id="ARBA00004429"/>
    </source>
</evidence>
<dbReference type="GO" id="GO:1903607">
    <property type="term" value="P:cytochrome c biosynthetic process"/>
    <property type="evidence" value="ECO:0007669"/>
    <property type="project" value="TreeGrafter"/>
</dbReference>
<feature type="transmembrane region" description="Helical" evidence="13">
    <location>
        <begin position="25"/>
        <end position="43"/>
    </location>
</feature>
<dbReference type="eggNOG" id="COG2386">
    <property type="taxonomic scope" value="Bacteria"/>
</dbReference>
<proteinExistence type="inferred from homology"/>
<dbReference type="OrthoDB" id="9812915at2"/>
<dbReference type="GO" id="GO:0017004">
    <property type="term" value="P:cytochrome complex assembly"/>
    <property type="evidence" value="ECO:0007669"/>
    <property type="project" value="UniProtKB-KW"/>
</dbReference>
<evidence type="ECO:0000256" key="5">
    <source>
        <dbReference type="ARBA" id="ARBA00022448"/>
    </source>
</evidence>
<dbReference type="NCBIfam" id="TIGR01190">
    <property type="entry name" value="ccmB"/>
    <property type="match status" value="1"/>
</dbReference>
<dbReference type="GO" id="GO:0015232">
    <property type="term" value="F:heme transmembrane transporter activity"/>
    <property type="evidence" value="ECO:0007669"/>
    <property type="project" value="InterPro"/>
</dbReference>
<feature type="transmembrane region" description="Helical" evidence="13">
    <location>
        <begin position="195"/>
        <end position="220"/>
    </location>
</feature>
<gene>
    <name evidence="14" type="ORF">HY36_13005</name>
</gene>
<evidence type="ECO:0000256" key="6">
    <source>
        <dbReference type="ARBA" id="ARBA00022475"/>
    </source>
</evidence>
<feature type="transmembrane region" description="Helical" evidence="13">
    <location>
        <begin position="101"/>
        <end position="122"/>
    </location>
</feature>
<keyword evidence="15" id="KW-1185">Reference proteome</keyword>
<keyword evidence="6 12" id="KW-1003">Cell membrane</keyword>
<dbReference type="PANTHER" id="PTHR30070">
    <property type="entry name" value="HEME EXPORTER PROTEIN B"/>
    <property type="match status" value="1"/>
</dbReference>
<sequence>MSGAPILSAFRQALGEAWAGGAGALLPLGFFAGTTVLVPLGVGTEPATLRAIGPGILWVSLALSSLVTLERVFQADTEDGALDLWLQTGAPAAAIAAAKTFAHWLTAGLPLALLSPMLLLMFQARASGALLENMGLYAIGGIAFYFWGGVGAALSATVRRGGLLISLIALPLYVPTAIFGALAMGDGPSSASAPLFLAATTLFALAAAPFAMGAALRLAAD</sequence>
<keyword evidence="9 12" id="KW-0201">Cytochrome c-type biogenesis</keyword>
<protein>
    <recommendedName>
        <fullName evidence="4 12">Heme exporter protein B</fullName>
    </recommendedName>
</protein>
<evidence type="ECO:0000313" key="15">
    <source>
        <dbReference type="Proteomes" id="UP000024547"/>
    </source>
</evidence>
<evidence type="ECO:0000313" key="14">
    <source>
        <dbReference type="EMBL" id="KCZ64507.1"/>
    </source>
</evidence>
<dbReference type="EMBL" id="AWFH01000003">
    <property type="protein sequence ID" value="KCZ64507.1"/>
    <property type="molecule type" value="Genomic_DNA"/>
</dbReference>
<evidence type="ECO:0000256" key="9">
    <source>
        <dbReference type="ARBA" id="ARBA00022748"/>
    </source>
</evidence>
<feature type="transmembrane region" description="Helical" evidence="13">
    <location>
        <begin position="162"/>
        <end position="183"/>
    </location>
</feature>
<evidence type="ECO:0000256" key="12">
    <source>
        <dbReference type="PIRNR" id="PIRNR002764"/>
    </source>
</evidence>
<dbReference type="PRINTS" id="PR01414">
    <property type="entry name" value="CCMBBIOGNSIS"/>
</dbReference>
<evidence type="ECO:0000256" key="11">
    <source>
        <dbReference type="ARBA" id="ARBA00023136"/>
    </source>
</evidence>
<evidence type="ECO:0000256" key="10">
    <source>
        <dbReference type="ARBA" id="ARBA00022989"/>
    </source>
</evidence>
<reference evidence="14 15" key="1">
    <citation type="journal article" date="2014" name="Antonie Van Leeuwenhoek">
        <title>Hyphomonas beringensis sp. nov. and Hyphomonas chukchiensis sp. nov., isolated from surface seawater of the Bering Sea and Chukchi Sea.</title>
        <authorList>
            <person name="Li C."/>
            <person name="Lai Q."/>
            <person name="Li G."/>
            <person name="Dong C."/>
            <person name="Wang J."/>
            <person name="Liao Y."/>
            <person name="Shao Z."/>
        </authorList>
    </citation>
    <scope>NUCLEOTIDE SEQUENCE [LARGE SCALE GENOMIC DNA]</scope>
    <source>
        <strain evidence="14 15">22II1-22F38</strain>
    </source>
</reference>
<dbReference type="PIRSF" id="PIRSF002764">
    <property type="entry name" value="CcmB"/>
    <property type="match status" value="1"/>
</dbReference>
<dbReference type="InterPro" id="IPR026031">
    <property type="entry name" value="Cyt_c_CcmB_bac"/>
</dbReference>